<dbReference type="GO" id="GO:0008658">
    <property type="term" value="F:penicillin binding"/>
    <property type="evidence" value="ECO:0007669"/>
    <property type="project" value="InterPro"/>
</dbReference>
<accession>E5Y8T0</accession>
<evidence type="ECO:0000256" key="2">
    <source>
        <dbReference type="ARBA" id="ARBA00007898"/>
    </source>
</evidence>
<dbReference type="OrthoDB" id="9762883at2"/>
<evidence type="ECO:0000256" key="4">
    <source>
        <dbReference type="ARBA" id="ARBA00022729"/>
    </source>
</evidence>
<dbReference type="AlphaFoldDB" id="E5Y8T0"/>
<keyword evidence="4 7" id="KW-0732">Signal</keyword>
<comment type="catalytic activity">
    <reaction evidence="1">
        <text>a beta-lactam + H2O = a substituted beta-amino acid</text>
        <dbReference type="Rhea" id="RHEA:20401"/>
        <dbReference type="ChEBI" id="CHEBI:15377"/>
        <dbReference type="ChEBI" id="CHEBI:35627"/>
        <dbReference type="ChEBI" id="CHEBI:140347"/>
        <dbReference type="EC" id="3.5.2.6"/>
    </reaction>
</comment>
<evidence type="ECO:0000256" key="3">
    <source>
        <dbReference type="ARBA" id="ARBA00012865"/>
    </source>
</evidence>
<dbReference type="RefSeq" id="WP_005028505.1">
    <property type="nucleotide sequence ID" value="NZ_KE150238.1"/>
</dbReference>
<dbReference type="PANTHER" id="PTHR30627:SF6">
    <property type="entry name" value="BETA-LACTAMASE YBXI-RELATED"/>
    <property type="match status" value="1"/>
</dbReference>
<dbReference type="GO" id="GO:0071555">
    <property type="term" value="P:cell wall organization"/>
    <property type="evidence" value="ECO:0007669"/>
    <property type="project" value="TreeGrafter"/>
</dbReference>
<dbReference type="InterPro" id="IPR012338">
    <property type="entry name" value="Beta-lactam/transpept-like"/>
</dbReference>
<dbReference type="EC" id="3.5.2.6" evidence="3"/>
<keyword evidence="5" id="KW-0378">Hydrolase</keyword>
<dbReference type="EMBL" id="ADCP02000001">
    <property type="protein sequence ID" value="EFV43572.1"/>
    <property type="molecule type" value="Genomic_DNA"/>
</dbReference>
<reference evidence="9 10" key="1">
    <citation type="submission" date="2010-10" db="EMBL/GenBank/DDBJ databases">
        <authorList>
            <consortium name="The Broad Institute Genome Sequencing Platform"/>
            <person name="Ward D."/>
            <person name="Earl A."/>
            <person name="Feldgarden M."/>
            <person name="Young S.K."/>
            <person name="Gargeya S."/>
            <person name="Zeng Q."/>
            <person name="Alvarado L."/>
            <person name="Berlin A."/>
            <person name="Bochicchio J."/>
            <person name="Chapman S.B."/>
            <person name="Chen Z."/>
            <person name="Freedman E."/>
            <person name="Gellesch M."/>
            <person name="Goldberg J."/>
            <person name="Griggs A."/>
            <person name="Gujja S."/>
            <person name="Heilman E."/>
            <person name="Heiman D."/>
            <person name="Howarth C."/>
            <person name="Mehta T."/>
            <person name="Neiman D."/>
            <person name="Pearson M."/>
            <person name="Roberts A."/>
            <person name="Saif S."/>
            <person name="Shea T."/>
            <person name="Shenoy N."/>
            <person name="Sisk P."/>
            <person name="Stolte C."/>
            <person name="Sykes S."/>
            <person name="White J."/>
            <person name="Yandava C."/>
            <person name="Allen-Vercoe E."/>
            <person name="Sibley C."/>
            <person name="Ambrose C.E."/>
            <person name="Strauss J."/>
            <person name="Daigneault M."/>
            <person name="Haas B."/>
            <person name="Nusbaum C."/>
            <person name="Birren B."/>
        </authorList>
    </citation>
    <scope>NUCLEOTIDE SEQUENCE [LARGE SCALE GENOMIC DNA]</scope>
    <source>
        <strain evidence="9 10">3_1_6</strain>
    </source>
</reference>
<dbReference type="Gene3D" id="3.40.710.10">
    <property type="entry name" value="DD-peptidase/beta-lactamase superfamily"/>
    <property type="match status" value="1"/>
</dbReference>
<organism evidence="9 10">
    <name type="scientific">Bilophila wadsworthia (strain 3_1_6)</name>
    <dbReference type="NCBI Taxonomy" id="563192"/>
    <lineage>
        <taxon>Bacteria</taxon>
        <taxon>Pseudomonadati</taxon>
        <taxon>Thermodesulfobacteriota</taxon>
        <taxon>Desulfovibrionia</taxon>
        <taxon>Desulfovibrionales</taxon>
        <taxon>Desulfovibrionaceae</taxon>
        <taxon>Bilophila</taxon>
    </lineage>
</organism>
<evidence type="ECO:0000313" key="9">
    <source>
        <dbReference type="EMBL" id="EFV43572.1"/>
    </source>
</evidence>
<dbReference type="Proteomes" id="UP000006034">
    <property type="component" value="Unassembled WGS sequence"/>
</dbReference>
<comment type="similarity">
    <text evidence="2">Belongs to the class-D beta-lactamase family.</text>
</comment>
<feature type="chain" id="PRO_5003203291" description="beta-lactamase" evidence="7">
    <location>
        <begin position="23"/>
        <end position="266"/>
    </location>
</feature>
<evidence type="ECO:0000256" key="6">
    <source>
        <dbReference type="ARBA" id="ARBA00023251"/>
    </source>
</evidence>
<proteinExistence type="inferred from homology"/>
<reference evidence="9 10" key="2">
    <citation type="submission" date="2013-04" db="EMBL/GenBank/DDBJ databases">
        <title>The Genome Sequence of Bilophila wadsworthia 3_1_6.</title>
        <authorList>
            <consortium name="The Broad Institute Genomics Platform"/>
            <person name="Earl A."/>
            <person name="Ward D."/>
            <person name="Feldgarden M."/>
            <person name="Gevers D."/>
            <person name="Sibley C."/>
            <person name="Strauss J."/>
            <person name="Allen-Vercoe E."/>
            <person name="Walker B."/>
            <person name="Young S."/>
            <person name="Zeng Q."/>
            <person name="Gargeya S."/>
            <person name="Fitzgerald M."/>
            <person name="Haas B."/>
            <person name="Abouelleil A."/>
            <person name="Allen A.W."/>
            <person name="Alvarado L."/>
            <person name="Arachchi H.M."/>
            <person name="Berlin A.M."/>
            <person name="Chapman S.B."/>
            <person name="Gainer-Dewar J."/>
            <person name="Goldberg J."/>
            <person name="Griggs A."/>
            <person name="Gujja S."/>
            <person name="Hansen M."/>
            <person name="Howarth C."/>
            <person name="Imamovic A."/>
            <person name="Ireland A."/>
            <person name="Larimer J."/>
            <person name="McCowan C."/>
            <person name="Murphy C."/>
            <person name="Pearson M."/>
            <person name="Poon T.W."/>
            <person name="Priest M."/>
            <person name="Roberts A."/>
            <person name="Saif S."/>
            <person name="Shea T."/>
            <person name="Sisk P."/>
            <person name="Sykes S."/>
            <person name="Wortman J."/>
            <person name="Nusbaum C."/>
            <person name="Birren B."/>
        </authorList>
    </citation>
    <scope>NUCLEOTIDE SEQUENCE [LARGE SCALE GENOMIC DNA]</scope>
    <source>
        <strain evidence="9 10">3_1_6</strain>
    </source>
</reference>
<evidence type="ECO:0000259" key="8">
    <source>
        <dbReference type="Pfam" id="PF00905"/>
    </source>
</evidence>
<dbReference type="eggNOG" id="COG2602">
    <property type="taxonomic scope" value="Bacteria"/>
</dbReference>
<dbReference type="GO" id="GO:0005886">
    <property type="term" value="C:plasma membrane"/>
    <property type="evidence" value="ECO:0007669"/>
    <property type="project" value="TreeGrafter"/>
</dbReference>
<sequence length="266" mass="29176">MKKHIIIGTLFALVLLASVARASETVERTDLADIFQGFDGTFIMYDEGADRYTVFNKALSETRLPPCSTFKVFHALIGLDSGVLDRDDARTLMKWNGKPSSIAAWNHDQTLASAMRHSVVWYFQRVATGIGEERMQRGLDRIGYGNRDISGGLTRFWLQSSLKISPREQVGLLRALFNGSLPFAAEDIAVVKRDITLSSGKGLRFMGKTGSGSDDADRGIIGWFVGGVETPHNRWSFAVNIQGPDASGVRARGIAEAALKRLSILP</sequence>
<dbReference type="STRING" id="563192.HMPREF0179_02588"/>
<dbReference type="SUPFAM" id="SSF56601">
    <property type="entry name" value="beta-lactamase/transpeptidase-like"/>
    <property type="match status" value="1"/>
</dbReference>
<protein>
    <recommendedName>
        <fullName evidence="3">beta-lactamase</fullName>
        <ecNumber evidence="3">3.5.2.6</ecNumber>
    </recommendedName>
</protein>
<dbReference type="GeneID" id="78085717"/>
<dbReference type="HOGENOM" id="CLU_035412_3_0_7"/>
<evidence type="ECO:0000256" key="7">
    <source>
        <dbReference type="SAM" id="SignalP"/>
    </source>
</evidence>
<dbReference type="PANTHER" id="PTHR30627">
    <property type="entry name" value="PEPTIDOGLYCAN D,D-TRANSPEPTIDASE"/>
    <property type="match status" value="1"/>
</dbReference>
<evidence type="ECO:0000256" key="5">
    <source>
        <dbReference type="ARBA" id="ARBA00022801"/>
    </source>
</evidence>
<evidence type="ECO:0000256" key="1">
    <source>
        <dbReference type="ARBA" id="ARBA00001526"/>
    </source>
</evidence>
<feature type="domain" description="Penicillin-binding protein transpeptidase" evidence="8">
    <location>
        <begin position="54"/>
        <end position="255"/>
    </location>
</feature>
<dbReference type="InterPro" id="IPR001460">
    <property type="entry name" value="PCN-bd_Tpept"/>
</dbReference>
<keyword evidence="10" id="KW-1185">Reference proteome</keyword>
<evidence type="ECO:0000313" key="10">
    <source>
        <dbReference type="Proteomes" id="UP000006034"/>
    </source>
</evidence>
<keyword evidence="6" id="KW-0046">Antibiotic resistance</keyword>
<name>E5Y8T0_BILW3</name>
<comment type="caution">
    <text evidence="9">The sequence shown here is derived from an EMBL/GenBank/DDBJ whole genome shotgun (WGS) entry which is preliminary data.</text>
</comment>
<dbReference type="Pfam" id="PF00905">
    <property type="entry name" value="Transpeptidase"/>
    <property type="match status" value="1"/>
</dbReference>
<dbReference type="GO" id="GO:0046677">
    <property type="term" value="P:response to antibiotic"/>
    <property type="evidence" value="ECO:0007669"/>
    <property type="project" value="UniProtKB-KW"/>
</dbReference>
<dbReference type="InterPro" id="IPR050515">
    <property type="entry name" value="Beta-lactam/transpept"/>
</dbReference>
<dbReference type="GO" id="GO:0008800">
    <property type="term" value="F:beta-lactamase activity"/>
    <property type="evidence" value="ECO:0007669"/>
    <property type="project" value="UniProtKB-EC"/>
</dbReference>
<feature type="signal peptide" evidence="7">
    <location>
        <begin position="1"/>
        <end position="22"/>
    </location>
</feature>
<gene>
    <name evidence="9" type="ORF">HMPREF0179_02588</name>
</gene>